<evidence type="ECO:0008006" key="3">
    <source>
        <dbReference type="Google" id="ProtNLM"/>
    </source>
</evidence>
<evidence type="ECO:0000313" key="2">
    <source>
        <dbReference type="Proteomes" id="UP001321543"/>
    </source>
</evidence>
<name>A0ABM8FSY1_9MICO</name>
<dbReference type="EMBL" id="AP027728">
    <property type="protein sequence ID" value="BDZ38783.1"/>
    <property type="molecule type" value="Genomic_DNA"/>
</dbReference>
<reference evidence="2" key="1">
    <citation type="journal article" date="2019" name="Int. J. Syst. Evol. Microbiol.">
        <title>The Global Catalogue of Microorganisms (GCM) 10K type strain sequencing project: providing services to taxonomists for standard genome sequencing and annotation.</title>
        <authorList>
            <consortium name="The Broad Institute Genomics Platform"/>
            <consortium name="The Broad Institute Genome Sequencing Center for Infectious Disease"/>
            <person name="Wu L."/>
            <person name="Ma J."/>
        </authorList>
    </citation>
    <scope>NUCLEOTIDE SEQUENCE [LARGE SCALE GENOMIC DNA]</scope>
    <source>
        <strain evidence="2">NBRC 106310</strain>
    </source>
</reference>
<gene>
    <name evidence="1" type="ORF">GCM10025863_13970</name>
</gene>
<dbReference type="Proteomes" id="UP001321543">
    <property type="component" value="Chromosome"/>
</dbReference>
<proteinExistence type="predicted"/>
<sequence>MNTSDYAGGADALAVWRDALAGVAALRPAEVILLHAYDDSRPEVRDTLGTVEALAEHFPFATVTLIDTARVALDCEIGAGLPAALRTLQGVDFGLSSSYHTALMMTFLGVPAYLMGANAYFGQKAKLFDLPPLEEFLQDPSRFALDITDHLATRRSWIARLDAMKFEG</sequence>
<dbReference type="RefSeq" id="WP_286302651.1">
    <property type="nucleotide sequence ID" value="NZ_AP027728.1"/>
</dbReference>
<keyword evidence="2" id="KW-1185">Reference proteome</keyword>
<accession>A0ABM8FSY1</accession>
<evidence type="ECO:0000313" key="1">
    <source>
        <dbReference type="EMBL" id="BDZ38783.1"/>
    </source>
</evidence>
<protein>
    <recommendedName>
        <fullName evidence="3">Polysaccharide pyruvyl transferase domain-containing protein</fullName>
    </recommendedName>
</protein>
<organism evidence="1 2">
    <name type="scientific">Microbacterium suwonense</name>
    <dbReference type="NCBI Taxonomy" id="683047"/>
    <lineage>
        <taxon>Bacteria</taxon>
        <taxon>Bacillati</taxon>
        <taxon>Actinomycetota</taxon>
        <taxon>Actinomycetes</taxon>
        <taxon>Micrococcales</taxon>
        <taxon>Microbacteriaceae</taxon>
        <taxon>Microbacterium</taxon>
    </lineage>
</organism>